<protein>
    <submittedName>
        <fullName evidence="1">Uncharacterized protein</fullName>
    </submittedName>
</protein>
<dbReference type="OrthoDB" id="8018220at2"/>
<accession>A0A4R4DUQ0</accession>
<dbReference type="EMBL" id="SKBM01000004">
    <property type="protein sequence ID" value="TCZ64844.1"/>
    <property type="molecule type" value="Genomic_DNA"/>
</dbReference>
<dbReference type="AlphaFoldDB" id="A0A4R4DUQ0"/>
<gene>
    <name evidence="1" type="ORF">EXY23_05570</name>
</gene>
<dbReference type="Proteomes" id="UP000295023">
    <property type="component" value="Unassembled WGS sequence"/>
</dbReference>
<name>A0A4R4DUQ0_9PROT</name>
<reference evidence="1 2" key="1">
    <citation type="submission" date="2019-03" db="EMBL/GenBank/DDBJ databases">
        <title>Paracraurococcus aquatilis NE82 genome sequence.</title>
        <authorList>
            <person name="Zhao Y."/>
            <person name="Du Z."/>
        </authorList>
    </citation>
    <scope>NUCLEOTIDE SEQUENCE [LARGE SCALE GENOMIC DNA]</scope>
    <source>
        <strain evidence="1 2">NE82</strain>
    </source>
</reference>
<sequence length="142" mass="15897">MQFICDVAQGQAWFRIETEAEATRESELMRHAVEKHFRRAREEALHSFNPAGVPFIEQDIMRASHVRRMMPIFLTLRDAEGAALVTAMLPPTGQKDPGFRPILVGPGNSDPYPGHAAAIAALGRHFGIMLDRALCYPYRRGP</sequence>
<evidence type="ECO:0000313" key="1">
    <source>
        <dbReference type="EMBL" id="TCZ64844.1"/>
    </source>
</evidence>
<keyword evidence="2" id="KW-1185">Reference proteome</keyword>
<organism evidence="1 2">
    <name type="scientific">Roseicella aquatilis</name>
    <dbReference type="NCBI Taxonomy" id="2527868"/>
    <lineage>
        <taxon>Bacteria</taxon>
        <taxon>Pseudomonadati</taxon>
        <taxon>Pseudomonadota</taxon>
        <taxon>Alphaproteobacteria</taxon>
        <taxon>Acetobacterales</taxon>
        <taxon>Roseomonadaceae</taxon>
        <taxon>Roseicella</taxon>
    </lineage>
</organism>
<dbReference type="RefSeq" id="WP_132285440.1">
    <property type="nucleotide sequence ID" value="NZ_SKBM01000004.1"/>
</dbReference>
<comment type="caution">
    <text evidence="1">The sequence shown here is derived from an EMBL/GenBank/DDBJ whole genome shotgun (WGS) entry which is preliminary data.</text>
</comment>
<evidence type="ECO:0000313" key="2">
    <source>
        <dbReference type="Proteomes" id="UP000295023"/>
    </source>
</evidence>
<proteinExistence type="predicted"/>